<organism evidence="10 11">
    <name type="scientific">Roseisalinus antarcticus</name>
    <dbReference type="NCBI Taxonomy" id="254357"/>
    <lineage>
        <taxon>Bacteria</taxon>
        <taxon>Pseudomonadati</taxon>
        <taxon>Pseudomonadota</taxon>
        <taxon>Alphaproteobacteria</taxon>
        <taxon>Rhodobacterales</taxon>
        <taxon>Roseobacteraceae</taxon>
        <taxon>Roseisalinus</taxon>
    </lineage>
</organism>
<feature type="domain" description="Flagellar hook-associated protein FlgK helical" evidence="9">
    <location>
        <begin position="85"/>
        <end position="308"/>
    </location>
</feature>
<evidence type="ECO:0000313" key="11">
    <source>
        <dbReference type="Proteomes" id="UP000193900"/>
    </source>
</evidence>
<dbReference type="SUPFAM" id="SSF64518">
    <property type="entry name" value="Phase 1 flagellin"/>
    <property type="match status" value="1"/>
</dbReference>
<dbReference type="Pfam" id="PF00460">
    <property type="entry name" value="Flg_bb_rod"/>
    <property type="match status" value="1"/>
</dbReference>
<proteinExistence type="inferred from homology"/>
<keyword evidence="5" id="KW-0964">Secreted</keyword>
<reference evidence="10 11" key="1">
    <citation type="submission" date="2017-03" db="EMBL/GenBank/DDBJ databases">
        <authorList>
            <person name="Afonso C.L."/>
            <person name="Miller P.J."/>
            <person name="Scott M.A."/>
            <person name="Spackman E."/>
            <person name="Goraichik I."/>
            <person name="Dimitrov K.M."/>
            <person name="Suarez D.L."/>
            <person name="Swayne D.E."/>
        </authorList>
    </citation>
    <scope>NUCLEOTIDE SEQUENCE [LARGE SCALE GENOMIC DNA]</scope>
    <source>
        <strain evidence="10 11">CECT 7023</strain>
    </source>
</reference>
<evidence type="ECO:0000259" key="7">
    <source>
        <dbReference type="Pfam" id="PF00460"/>
    </source>
</evidence>
<dbReference type="PANTHER" id="PTHR30033:SF2">
    <property type="entry name" value="FLAGELLAR HOOK PROTEIN"/>
    <property type="match status" value="1"/>
</dbReference>
<evidence type="ECO:0000256" key="1">
    <source>
        <dbReference type="ARBA" id="ARBA00004117"/>
    </source>
</evidence>
<dbReference type="GO" id="GO:0009424">
    <property type="term" value="C:bacterial-type flagellum hook"/>
    <property type="evidence" value="ECO:0007669"/>
    <property type="project" value="InterPro"/>
</dbReference>
<dbReference type="Pfam" id="PF22638">
    <property type="entry name" value="FlgK_D1"/>
    <property type="match status" value="1"/>
</dbReference>
<dbReference type="Pfam" id="PF06429">
    <property type="entry name" value="Flg_bbr_C"/>
    <property type="match status" value="1"/>
</dbReference>
<evidence type="ECO:0000256" key="4">
    <source>
        <dbReference type="ARBA" id="ARBA00016244"/>
    </source>
</evidence>
<feature type="domain" description="Flagellar basal-body/hook protein C-terminal" evidence="8">
    <location>
        <begin position="440"/>
        <end position="477"/>
    </location>
</feature>
<evidence type="ECO:0000256" key="2">
    <source>
        <dbReference type="ARBA" id="ARBA00004613"/>
    </source>
</evidence>
<dbReference type="GO" id="GO:0044780">
    <property type="term" value="P:bacterial-type flagellum assembly"/>
    <property type="evidence" value="ECO:0007669"/>
    <property type="project" value="InterPro"/>
</dbReference>
<dbReference type="GO" id="GO:0005576">
    <property type="term" value="C:extracellular region"/>
    <property type="evidence" value="ECO:0007669"/>
    <property type="project" value="UniProtKB-SubCell"/>
</dbReference>
<sequence>MSISQSINSAISGLNVASRKAEVVSSNIANALTEGYGRRTVSISGGEFGGVQMDGIVRHMDRGIVSDRRLAEAGIGAYRQTADFLERMERLVGQVGETGAITTRMSELEKALVSATADPGSDVRLNLVVDRLNGLARAVNATSDGLQAMRMEAENAIVQQVATLNDSLARVEELNADILAFEGRGIDPSSLLDARQLAVDEIARIVPVREIDRGRGQIALMTPSGQSLIDGKAVAVGFDKATYISPDMTLASGGLNGITINGSAIRGTGGAGRLDGGTLGSYFELRDEFLVDAHDKIDAIARDMIERFQDDTTDPTLGLGDAGLLTDAGAAFDPADTAGLAARISVNAAVDPDEGGALYRVRDGVMATTPGPAGSSAQLNRWLDAVHENRPTHLSGEASSVAGHMASFLSDLGGQRLSVEKDLTFQTARWETLKDAELATGVDTDIELQNLLQIEQAYAANAKVLQTVDLMIQRLLEI</sequence>
<name>A0A1Y5TNH0_9RHOB</name>
<dbReference type="EMBL" id="FWFZ01000018">
    <property type="protein sequence ID" value="SLN66001.1"/>
    <property type="molecule type" value="Genomic_DNA"/>
</dbReference>
<dbReference type="RefSeq" id="WP_234992254.1">
    <property type="nucleotide sequence ID" value="NZ_FWFZ01000018.1"/>
</dbReference>
<dbReference type="NCBIfam" id="TIGR02492">
    <property type="entry name" value="flgK_ends"/>
    <property type="match status" value="1"/>
</dbReference>
<gene>
    <name evidence="10" type="primary">flgK</name>
    <name evidence="10" type="ORF">ROA7023_03118</name>
</gene>
<evidence type="ECO:0000259" key="8">
    <source>
        <dbReference type="Pfam" id="PF06429"/>
    </source>
</evidence>
<dbReference type="Proteomes" id="UP000193900">
    <property type="component" value="Unassembled WGS sequence"/>
</dbReference>
<dbReference type="PANTHER" id="PTHR30033">
    <property type="entry name" value="FLAGELLAR HOOK-ASSOCIATED PROTEIN 1"/>
    <property type="match status" value="1"/>
</dbReference>
<accession>A0A1Y5TNH0</accession>
<keyword evidence="10" id="KW-0969">Cilium</keyword>
<evidence type="ECO:0000256" key="3">
    <source>
        <dbReference type="ARBA" id="ARBA00009677"/>
    </source>
</evidence>
<keyword evidence="10" id="KW-0282">Flagellum</keyword>
<dbReference type="GO" id="GO:0005198">
    <property type="term" value="F:structural molecule activity"/>
    <property type="evidence" value="ECO:0007669"/>
    <property type="project" value="InterPro"/>
</dbReference>
<feature type="domain" description="Flagellar basal body rod protein N-terminal" evidence="7">
    <location>
        <begin position="7"/>
        <end position="36"/>
    </location>
</feature>
<protein>
    <recommendedName>
        <fullName evidence="4">Flagellar hook-associated protein 1</fullName>
    </recommendedName>
</protein>
<dbReference type="GO" id="GO:0009425">
    <property type="term" value="C:bacterial-type flagellum basal body"/>
    <property type="evidence" value="ECO:0007669"/>
    <property type="project" value="UniProtKB-SubCell"/>
</dbReference>
<dbReference type="InterPro" id="IPR001444">
    <property type="entry name" value="Flag_bb_rod_N"/>
</dbReference>
<dbReference type="InterPro" id="IPR002371">
    <property type="entry name" value="FlgK"/>
</dbReference>
<evidence type="ECO:0000256" key="6">
    <source>
        <dbReference type="ARBA" id="ARBA00023143"/>
    </source>
</evidence>
<evidence type="ECO:0000259" key="9">
    <source>
        <dbReference type="Pfam" id="PF22638"/>
    </source>
</evidence>
<keyword evidence="6" id="KW-0975">Bacterial flagellum</keyword>
<evidence type="ECO:0000256" key="5">
    <source>
        <dbReference type="ARBA" id="ARBA00022525"/>
    </source>
</evidence>
<evidence type="ECO:0000313" key="10">
    <source>
        <dbReference type="EMBL" id="SLN66001.1"/>
    </source>
</evidence>
<dbReference type="AlphaFoldDB" id="A0A1Y5TNH0"/>
<comment type="similarity">
    <text evidence="3">Belongs to the flagella basal body rod proteins family.</text>
</comment>
<keyword evidence="11" id="KW-1185">Reference proteome</keyword>
<dbReference type="InterPro" id="IPR053927">
    <property type="entry name" value="FlgK_helical"/>
</dbReference>
<keyword evidence="10" id="KW-0966">Cell projection</keyword>
<dbReference type="InterPro" id="IPR010930">
    <property type="entry name" value="Flg_bb/hook_C_dom"/>
</dbReference>
<comment type="subcellular location">
    <subcellularLocation>
        <location evidence="1">Bacterial flagellum basal body</location>
    </subcellularLocation>
    <subcellularLocation>
        <location evidence="2">Secreted</location>
    </subcellularLocation>
</comment>